<dbReference type="AlphaFoldDB" id="A0ABD3SK18"/>
<name>A0ABD3SK18_9LAMI</name>
<dbReference type="Gene3D" id="1.20.5.4130">
    <property type="match status" value="1"/>
</dbReference>
<evidence type="ECO:0000256" key="4">
    <source>
        <dbReference type="ARBA" id="ARBA00022741"/>
    </source>
</evidence>
<keyword evidence="6" id="KW-0067">ATP-binding</keyword>
<keyword evidence="5" id="KW-0611">Plant defense</keyword>
<organism evidence="8 9">
    <name type="scientific">Penstemon smallii</name>
    <dbReference type="NCBI Taxonomy" id="265156"/>
    <lineage>
        <taxon>Eukaryota</taxon>
        <taxon>Viridiplantae</taxon>
        <taxon>Streptophyta</taxon>
        <taxon>Embryophyta</taxon>
        <taxon>Tracheophyta</taxon>
        <taxon>Spermatophyta</taxon>
        <taxon>Magnoliopsida</taxon>
        <taxon>eudicotyledons</taxon>
        <taxon>Gunneridae</taxon>
        <taxon>Pentapetalae</taxon>
        <taxon>asterids</taxon>
        <taxon>lamiids</taxon>
        <taxon>Lamiales</taxon>
        <taxon>Plantaginaceae</taxon>
        <taxon>Cheloneae</taxon>
        <taxon>Penstemon</taxon>
    </lineage>
</organism>
<dbReference type="Pfam" id="PF18052">
    <property type="entry name" value="Rx_N"/>
    <property type="match status" value="1"/>
</dbReference>
<comment type="similarity">
    <text evidence="1">Belongs to the disease resistance NB-LRR family.</text>
</comment>
<keyword evidence="9" id="KW-1185">Reference proteome</keyword>
<dbReference type="InterPro" id="IPR041118">
    <property type="entry name" value="Rx_N"/>
</dbReference>
<accession>A0ABD3SK18</accession>
<evidence type="ECO:0000256" key="3">
    <source>
        <dbReference type="ARBA" id="ARBA00022737"/>
    </source>
</evidence>
<gene>
    <name evidence="8" type="ORF">ACJIZ3_020943</name>
</gene>
<dbReference type="GO" id="GO:0006952">
    <property type="term" value="P:defense response"/>
    <property type="evidence" value="ECO:0007669"/>
    <property type="project" value="UniProtKB-KW"/>
</dbReference>
<comment type="caution">
    <text evidence="8">The sequence shown here is derived from an EMBL/GenBank/DDBJ whole genome shotgun (WGS) entry which is preliminary data.</text>
</comment>
<keyword evidence="2" id="KW-0433">Leucine-rich repeat</keyword>
<dbReference type="PANTHER" id="PTHR19338">
    <property type="entry name" value="TRANSLOCASE OF INNER MITOCHONDRIAL MEMBRANE 13 HOMOLOG"/>
    <property type="match status" value="1"/>
</dbReference>
<evidence type="ECO:0000256" key="6">
    <source>
        <dbReference type="ARBA" id="ARBA00022840"/>
    </source>
</evidence>
<reference evidence="8 9" key="1">
    <citation type="submission" date="2024-12" db="EMBL/GenBank/DDBJ databases">
        <title>The unique morphological basis and parallel evolutionary history of personate flowers in Penstemon.</title>
        <authorList>
            <person name="Depatie T.H."/>
            <person name="Wessinger C.A."/>
        </authorList>
    </citation>
    <scope>NUCLEOTIDE SEQUENCE [LARGE SCALE GENOMIC DNA]</scope>
    <source>
        <strain evidence="8">WTNN_2</strain>
        <tissue evidence="8">Leaf</tissue>
    </source>
</reference>
<evidence type="ECO:0000256" key="2">
    <source>
        <dbReference type="ARBA" id="ARBA00022614"/>
    </source>
</evidence>
<proteinExistence type="inferred from homology"/>
<feature type="domain" description="Disease resistance N-terminal" evidence="7">
    <location>
        <begin position="42"/>
        <end position="125"/>
    </location>
</feature>
<keyword evidence="3" id="KW-0677">Repeat</keyword>
<sequence length="230" mass="26281">MKQQLLIAVKFFTLTAAYIFTRGRTQTIKYKKREKSIPDVAVLIVLQNLKHLILYNANLIRDAKNQIEILENDVRMFKAFLRDLAKTRYKNEALNDLVNQIRDCVCEAEVIVNDFMIEEVENRARNFFGRSFGGPIKMLSLAKDVKSMRVKVKRLYGNCRSVWTTLQGGGTPEGEKTKDKKVSFLRLRNEPDTSIGYAEESEKLEVISMIGEPGPGKITHVPHLAQYGLV</sequence>
<dbReference type="EMBL" id="JBJXBP010000006">
    <property type="protein sequence ID" value="KAL3824914.1"/>
    <property type="molecule type" value="Genomic_DNA"/>
</dbReference>
<keyword evidence="4" id="KW-0547">Nucleotide-binding</keyword>
<evidence type="ECO:0000259" key="7">
    <source>
        <dbReference type="Pfam" id="PF18052"/>
    </source>
</evidence>
<dbReference type="Proteomes" id="UP001634393">
    <property type="component" value="Unassembled WGS sequence"/>
</dbReference>
<evidence type="ECO:0000313" key="8">
    <source>
        <dbReference type="EMBL" id="KAL3824914.1"/>
    </source>
</evidence>
<evidence type="ECO:0000256" key="5">
    <source>
        <dbReference type="ARBA" id="ARBA00022821"/>
    </source>
</evidence>
<evidence type="ECO:0000256" key="1">
    <source>
        <dbReference type="ARBA" id="ARBA00008894"/>
    </source>
</evidence>
<evidence type="ECO:0000313" key="9">
    <source>
        <dbReference type="Proteomes" id="UP001634393"/>
    </source>
</evidence>
<dbReference type="CDD" id="cd14798">
    <property type="entry name" value="RX-CC_like"/>
    <property type="match status" value="1"/>
</dbReference>
<dbReference type="GO" id="GO:0005524">
    <property type="term" value="F:ATP binding"/>
    <property type="evidence" value="ECO:0007669"/>
    <property type="project" value="UniProtKB-KW"/>
</dbReference>
<dbReference type="PANTHER" id="PTHR19338:SF62">
    <property type="entry name" value="DISEASE RESISTANCE PROTEIN RGA2-LIKE"/>
    <property type="match status" value="1"/>
</dbReference>
<protein>
    <recommendedName>
        <fullName evidence="7">Disease resistance N-terminal domain-containing protein</fullName>
    </recommendedName>
</protein>
<dbReference type="InterPro" id="IPR038005">
    <property type="entry name" value="RX-like_CC"/>
</dbReference>